<reference evidence="4" key="1">
    <citation type="submission" date="2017-01" db="EMBL/GenBank/DDBJ databases">
        <authorList>
            <person name="Varghese N."/>
            <person name="Submissions S."/>
        </authorList>
    </citation>
    <scope>NUCLEOTIDE SEQUENCE [LARGE SCALE GENOMIC DNA]</scope>
    <source>
        <strain evidence="4">DSM 22306</strain>
    </source>
</reference>
<dbReference type="OrthoDB" id="6121358at2"/>
<dbReference type="STRING" id="619304.SAMN05421760_11393"/>
<dbReference type="EMBL" id="FTOE01000013">
    <property type="protein sequence ID" value="SIT07588.1"/>
    <property type="molecule type" value="Genomic_DNA"/>
</dbReference>
<dbReference type="GO" id="GO:0005509">
    <property type="term" value="F:calcium ion binding"/>
    <property type="evidence" value="ECO:0007669"/>
    <property type="project" value="InterPro"/>
</dbReference>
<feature type="domain" description="EF-hand" evidence="2">
    <location>
        <begin position="52"/>
        <end position="72"/>
    </location>
</feature>
<dbReference type="AlphaFoldDB" id="A0A1N7PAL2"/>
<dbReference type="InterPro" id="IPR002048">
    <property type="entry name" value="EF_hand_dom"/>
</dbReference>
<evidence type="ECO:0000313" key="4">
    <source>
        <dbReference type="Proteomes" id="UP000185999"/>
    </source>
</evidence>
<proteinExistence type="predicted"/>
<feature type="chain" id="PRO_5009943790" evidence="1">
    <location>
        <begin position="20"/>
        <end position="76"/>
    </location>
</feature>
<evidence type="ECO:0000256" key="1">
    <source>
        <dbReference type="SAM" id="SignalP"/>
    </source>
</evidence>
<organism evidence="3 4">
    <name type="scientific">Neptunomonas antarctica</name>
    <dbReference type="NCBI Taxonomy" id="619304"/>
    <lineage>
        <taxon>Bacteria</taxon>
        <taxon>Pseudomonadati</taxon>
        <taxon>Pseudomonadota</taxon>
        <taxon>Gammaproteobacteria</taxon>
        <taxon>Oceanospirillales</taxon>
        <taxon>Oceanospirillaceae</taxon>
        <taxon>Neptunomonas</taxon>
    </lineage>
</organism>
<evidence type="ECO:0000313" key="3">
    <source>
        <dbReference type="EMBL" id="SIT07588.1"/>
    </source>
</evidence>
<dbReference type="Gene3D" id="1.10.238.10">
    <property type="entry name" value="EF-hand"/>
    <property type="match status" value="1"/>
</dbReference>
<dbReference type="InterPro" id="IPR018247">
    <property type="entry name" value="EF_Hand_1_Ca_BS"/>
</dbReference>
<name>A0A1N7PAL2_9GAMM</name>
<gene>
    <name evidence="3" type="ORF">SAMN05421760_11393</name>
</gene>
<dbReference type="RefSeq" id="WP_054341441.1">
    <property type="nucleotide sequence ID" value="NZ_FTOE01000013.1"/>
</dbReference>
<feature type="signal peptide" evidence="1">
    <location>
        <begin position="1"/>
        <end position="19"/>
    </location>
</feature>
<sequence>MKKLIIIAACTLISATASAQPIGGTDLFALLDVDANHMISEEEASIHEPVLAQFQALDVNKDGQLSTDEFDMLAKG</sequence>
<keyword evidence="4" id="KW-1185">Reference proteome</keyword>
<dbReference type="InterPro" id="IPR011992">
    <property type="entry name" value="EF-hand-dom_pair"/>
</dbReference>
<evidence type="ECO:0000259" key="2">
    <source>
        <dbReference type="Pfam" id="PF13202"/>
    </source>
</evidence>
<dbReference type="PROSITE" id="PS00018">
    <property type="entry name" value="EF_HAND_1"/>
    <property type="match status" value="1"/>
</dbReference>
<dbReference type="Pfam" id="PF13202">
    <property type="entry name" value="EF-hand_5"/>
    <property type="match status" value="1"/>
</dbReference>
<dbReference type="SUPFAM" id="SSF47473">
    <property type="entry name" value="EF-hand"/>
    <property type="match status" value="1"/>
</dbReference>
<dbReference type="Proteomes" id="UP000185999">
    <property type="component" value="Unassembled WGS sequence"/>
</dbReference>
<protein>
    <submittedName>
        <fullName evidence="3">EF hand</fullName>
    </submittedName>
</protein>
<accession>A0A1N7PAL2</accession>
<keyword evidence="1" id="KW-0732">Signal</keyword>